<evidence type="ECO:0000313" key="1">
    <source>
        <dbReference type="EMBL" id="CAK0827690.1"/>
    </source>
</evidence>
<comment type="caution">
    <text evidence="1">The sequence shown here is derived from an EMBL/GenBank/DDBJ whole genome shotgun (WGS) entry which is preliminary data.</text>
</comment>
<keyword evidence="2" id="KW-1185">Reference proteome</keyword>
<proteinExistence type="predicted"/>
<organism evidence="1 2">
    <name type="scientific">Prorocentrum cordatum</name>
    <dbReference type="NCBI Taxonomy" id="2364126"/>
    <lineage>
        <taxon>Eukaryota</taxon>
        <taxon>Sar</taxon>
        <taxon>Alveolata</taxon>
        <taxon>Dinophyceae</taxon>
        <taxon>Prorocentrales</taxon>
        <taxon>Prorocentraceae</taxon>
        <taxon>Prorocentrum</taxon>
    </lineage>
</organism>
<evidence type="ECO:0000313" key="2">
    <source>
        <dbReference type="Proteomes" id="UP001189429"/>
    </source>
</evidence>
<reference evidence="1" key="1">
    <citation type="submission" date="2023-10" db="EMBL/GenBank/DDBJ databases">
        <authorList>
            <person name="Chen Y."/>
            <person name="Shah S."/>
            <person name="Dougan E. K."/>
            <person name="Thang M."/>
            <person name="Chan C."/>
        </authorList>
    </citation>
    <scope>NUCLEOTIDE SEQUENCE [LARGE SCALE GENOMIC DNA]</scope>
</reference>
<dbReference type="Proteomes" id="UP001189429">
    <property type="component" value="Unassembled WGS sequence"/>
</dbReference>
<name>A0ABN9S944_9DINO</name>
<dbReference type="EMBL" id="CAUYUJ010009791">
    <property type="protein sequence ID" value="CAK0827690.1"/>
    <property type="molecule type" value="Genomic_DNA"/>
</dbReference>
<sequence length="120" mass="13252">MRMRCLQKHGSVGGAFASVEEGDWTHPLSFDGFRDAVHEMGLVARDRDKVDKKLSQVRQLAVSLGADASVTSASFEAIGQKLENIFELLDTRTEFWHDDRGGALRGAAGVRRRQQRAPVA</sequence>
<protein>
    <submittedName>
        <fullName evidence="1">Uncharacterized protein</fullName>
    </submittedName>
</protein>
<gene>
    <name evidence="1" type="ORF">PCOR1329_LOCUS27160</name>
</gene>
<accession>A0ABN9S944</accession>